<dbReference type="EMBL" id="BMSJ01000009">
    <property type="protein sequence ID" value="GGR37889.1"/>
    <property type="molecule type" value="Genomic_DNA"/>
</dbReference>
<keyword evidence="3" id="KW-1185">Reference proteome</keyword>
<sequence>MPGNGRYDGPDHPSRSGPFAYLEAPMARIQILHLPADDQYATHGTGLAVPFALVIDQVTPKEEELFMRSSGRLDGFAKVCGARGTLVVTGTLDVA</sequence>
<reference evidence="1" key="3">
    <citation type="submission" date="2023-08" db="EMBL/GenBank/DDBJ databases">
        <authorList>
            <person name="Sun Q."/>
            <person name="Ohkuma M."/>
        </authorList>
    </citation>
    <scope>NUCLEOTIDE SEQUENCE</scope>
    <source>
        <strain evidence="1">JCM 4205</strain>
    </source>
</reference>
<organism evidence="1 4">
    <name type="scientific">Streptomyces cinereoruber</name>
    <dbReference type="NCBI Taxonomy" id="67260"/>
    <lineage>
        <taxon>Bacteria</taxon>
        <taxon>Bacillati</taxon>
        <taxon>Actinomycetota</taxon>
        <taxon>Actinomycetes</taxon>
        <taxon>Kitasatosporales</taxon>
        <taxon>Streptomycetaceae</taxon>
        <taxon>Streptomyces</taxon>
    </lineage>
</organism>
<reference evidence="2 3" key="2">
    <citation type="submission" date="2017-09" db="EMBL/GenBank/DDBJ databases">
        <authorList>
            <person name="Lee N."/>
            <person name="Cho B.-K."/>
        </authorList>
    </citation>
    <scope>NUCLEOTIDE SEQUENCE [LARGE SCALE GENOMIC DNA]</scope>
    <source>
        <strain evidence="2 3">ATCC 19740</strain>
    </source>
</reference>
<dbReference type="EMBL" id="CP023693">
    <property type="protein sequence ID" value="QEV33283.1"/>
    <property type="molecule type" value="Genomic_DNA"/>
</dbReference>
<evidence type="ECO:0000313" key="4">
    <source>
        <dbReference type="Proteomes" id="UP000642014"/>
    </source>
</evidence>
<dbReference type="RefSeq" id="WP_152370267.1">
    <property type="nucleotide sequence ID" value="NZ_BMSJ01000009.1"/>
</dbReference>
<protein>
    <submittedName>
        <fullName evidence="1">Uncharacterized protein</fullName>
    </submittedName>
</protein>
<accession>A0AAV4KN02</accession>
<evidence type="ECO:0000313" key="1">
    <source>
        <dbReference type="EMBL" id="GGR37889.1"/>
    </source>
</evidence>
<dbReference type="GeneID" id="95455046"/>
<dbReference type="Proteomes" id="UP000326029">
    <property type="component" value="Chromosome"/>
</dbReference>
<dbReference type="AlphaFoldDB" id="A0AAV4KN02"/>
<evidence type="ECO:0000313" key="3">
    <source>
        <dbReference type="Proteomes" id="UP000326029"/>
    </source>
</evidence>
<proteinExistence type="predicted"/>
<gene>
    <name evidence="2" type="ORF">CP977_14825</name>
    <name evidence="1" type="ORF">GCM10010497_45960</name>
</gene>
<reference evidence="1 4" key="1">
    <citation type="journal article" date="2014" name="Int. J. Syst. Evol. Microbiol.">
        <title>Complete genome sequence of Corynebacterium casei LMG S-19264T (=DSM 44701T), isolated from a smear-ripened cheese.</title>
        <authorList>
            <consortium name="US DOE Joint Genome Institute (JGI-PGF)"/>
            <person name="Walter F."/>
            <person name="Albersmeier A."/>
            <person name="Kalinowski J."/>
            <person name="Ruckert C."/>
        </authorList>
    </citation>
    <scope>NUCLEOTIDE SEQUENCE [LARGE SCALE GENOMIC DNA]</scope>
    <source>
        <strain evidence="1 4">JCM 4205</strain>
    </source>
</reference>
<name>A0AAV4KN02_9ACTN</name>
<dbReference type="Proteomes" id="UP000642014">
    <property type="component" value="Unassembled WGS sequence"/>
</dbReference>
<evidence type="ECO:0000313" key="2">
    <source>
        <dbReference type="EMBL" id="QEV33283.1"/>
    </source>
</evidence>